<dbReference type="GO" id="GO:0005737">
    <property type="term" value="C:cytoplasm"/>
    <property type="evidence" value="ECO:0007669"/>
    <property type="project" value="UniProtKB-ARBA"/>
</dbReference>
<evidence type="ECO:0000313" key="7">
    <source>
        <dbReference type="Proteomes" id="UP000095300"/>
    </source>
</evidence>
<keyword evidence="2" id="KW-0488">Methylation</keyword>
<dbReference type="GO" id="GO:0003747">
    <property type="term" value="F:translation release factor activity"/>
    <property type="evidence" value="ECO:0007669"/>
    <property type="project" value="InterPro"/>
</dbReference>
<evidence type="ECO:0000256" key="1">
    <source>
        <dbReference type="ARBA" id="ARBA00010835"/>
    </source>
</evidence>
<dbReference type="Pfam" id="PF00472">
    <property type="entry name" value="RF-1"/>
    <property type="match status" value="1"/>
</dbReference>
<keyword evidence="3" id="KW-0648">Protein biosynthesis</keyword>
<evidence type="ECO:0000256" key="2">
    <source>
        <dbReference type="ARBA" id="ARBA00022481"/>
    </source>
</evidence>
<dbReference type="VEuPathDB" id="VectorBase:SCAU004983"/>
<comment type="similarity">
    <text evidence="1">Belongs to the prokaryotic/mitochondrial release factor family.</text>
</comment>
<keyword evidence="7" id="KW-1185">Reference proteome</keyword>
<protein>
    <recommendedName>
        <fullName evidence="5">Prokaryotic-type class I peptide chain release factors domain-containing protein</fullName>
    </recommendedName>
</protein>
<dbReference type="KEGG" id="scac:106082041"/>
<dbReference type="PANTHER" id="PTHR43804:SF7">
    <property type="entry name" value="LD18447P"/>
    <property type="match status" value="1"/>
</dbReference>
<gene>
    <name evidence="6" type="primary">106082041</name>
</gene>
<dbReference type="OrthoDB" id="2019491at2759"/>
<dbReference type="Gene3D" id="3.30.160.20">
    <property type="match status" value="1"/>
</dbReference>
<dbReference type="Gene3D" id="3.30.70.1660">
    <property type="match status" value="1"/>
</dbReference>
<feature type="domain" description="Prokaryotic-type class I peptide chain release factors" evidence="5">
    <location>
        <begin position="285"/>
        <end position="301"/>
    </location>
</feature>
<dbReference type="InterPro" id="IPR000352">
    <property type="entry name" value="Pep_chain_release_fac_I"/>
</dbReference>
<evidence type="ECO:0000259" key="5">
    <source>
        <dbReference type="PROSITE" id="PS00745"/>
    </source>
</evidence>
<dbReference type="InterPro" id="IPR045853">
    <property type="entry name" value="Pep_chain_release_fac_I_sf"/>
</dbReference>
<dbReference type="SUPFAM" id="SSF75620">
    <property type="entry name" value="Release factor"/>
    <property type="match status" value="1"/>
</dbReference>
<dbReference type="FunFam" id="3.30.160.20:FF:000004">
    <property type="entry name" value="Peptide chain release factor 1"/>
    <property type="match status" value="1"/>
</dbReference>
<dbReference type="PANTHER" id="PTHR43804">
    <property type="entry name" value="LD18447P"/>
    <property type="match status" value="1"/>
</dbReference>
<dbReference type="STRING" id="35570.A0A1I8P5D6"/>
<dbReference type="Pfam" id="PF03462">
    <property type="entry name" value="PCRF"/>
    <property type="match status" value="1"/>
</dbReference>
<sequence length="428" mass="49259">MTIWWPRPLFINYNRDYKTRIKMILNAFYNLRSKSRVVINLNKLLRISLASNQRWASSSHALDFQNEKLQQYLESLRKEFYDLRVNSSGSANDYQRMNQLSDIVKMLEQHRALKGNMASREDIEAEKDEDMRQLIEEENQVYSELMRKTEVELLTKMQILTDSGYYPSLIFEVNAGAGGQEAMLFAKELYDMYLSYFDNCGWDYEVLTEDTTDIGGLRHANVIVNEEEAFKAICYEGGVHRVQRVPATEKSGRIHTSTASVAIIPRPADINVVIAEKDLKIETKRASGAGGQHVNTTDSAVRILHIPTGIAIESQTERSQIKNKEIALKRLKAKLEQIQLESSEASTRATRRAQQGNLDRNEKIRTYNFVQDRITDHRIQGGTVHNLKDFLQGGEHLRSLMQKVAFEIRKKKLAELVESWQIPEEKKA</sequence>
<accession>A0A1I8P5D6</accession>
<name>A0A1I8P5D6_STOCA</name>
<dbReference type="InterPro" id="IPR005139">
    <property type="entry name" value="PCRF"/>
</dbReference>
<evidence type="ECO:0000313" key="6">
    <source>
        <dbReference type="EnsemblMetazoa" id="SCAU004983-PA"/>
    </source>
</evidence>
<dbReference type="InterPro" id="IPR050057">
    <property type="entry name" value="Prokaryotic/Mito_RF"/>
</dbReference>
<evidence type="ECO:0000256" key="3">
    <source>
        <dbReference type="ARBA" id="ARBA00022917"/>
    </source>
</evidence>
<dbReference type="EnsemblMetazoa" id="SCAU004983-RA">
    <property type="protein sequence ID" value="SCAU004983-PA"/>
    <property type="gene ID" value="SCAU004983"/>
</dbReference>
<dbReference type="AlphaFoldDB" id="A0A1I8P5D6"/>
<reference evidence="6" key="1">
    <citation type="submission" date="2020-05" db="UniProtKB">
        <authorList>
            <consortium name="EnsemblMetazoa"/>
        </authorList>
    </citation>
    <scope>IDENTIFICATION</scope>
    <source>
        <strain evidence="6">USDA</strain>
    </source>
</reference>
<dbReference type="SMART" id="SM00937">
    <property type="entry name" value="PCRF"/>
    <property type="match status" value="1"/>
</dbReference>
<keyword evidence="4" id="KW-0175">Coiled coil</keyword>
<dbReference type="PROSITE" id="PS00745">
    <property type="entry name" value="RF_PROK_I"/>
    <property type="match status" value="1"/>
</dbReference>
<organism evidence="6 7">
    <name type="scientific">Stomoxys calcitrans</name>
    <name type="common">Stable fly</name>
    <name type="synonym">Conops calcitrans</name>
    <dbReference type="NCBI Taxonomy" id="35570"/>
    <lineage>
        <taxon>Eukaryota</taxon>
        <taxon>Metazoa</taxon>
        <taxon>Ecdysozoa</taxon>
        <taxon>Arthropoda</taxon>
        <taxon>Hexapoda</taxon>
        <taxon>Insecta</taxon>
        <taxon>Pterygota</taxon>
        <taxon>Neoptera</taxon>
        <taxon>Endopterygota</taxon>
        <taxon>Diptera</taxon>
        <taxon>Brachycera</taxon>
        <taxon>Muscomorpha</taxon>
        <taxon>Muscoidea</taxon>
        <taxon>Muscidae</taxon>
        <taxon>Stomoxys</taxon>
    </lineage>
</organism>
<evidence type="ECO:0000256" key="4">
    <source>
        <dbReference type="SAM" id="Coils"/>
    </source>
</evidence>
<feature type="coiled-coil region" evidence="4">
    <location>
        <begin position="314"/>
        <end position="348"/>
    </location>
</feature>
<proteinExistence type="inferred from homology"/>
<dbReference type="Proteomes" id="UP000095300">
    <property type="component" value="Unassembled WGS sequence"/>
</dbReference>